<evidence type="ECO:0000313" key="2">
    <source>
        <dbReference type="Proteomes" id="UP000017023"/>
    </source>
</evidence>
<accession>U2MKP8</accession>
<sequence length="53" mass="6166">MISFIIPNISFGNKRHIVLQFDSFYTMISLESESQSTRLTLQKNISHFTSNRS</sequence>
<name>U2MKP8_9BACT</name>
<comment type="caution">
    <text evidence="1">The sequence shown here is derived from an EMBL/GenBank/DDBJ whole genome shotgun (WGS) entry which is preliminary data.</text>
</comment>
<evidence type="ECO:0000313" key="1">
    <source>
        <dbReference type="EMBL" id="ERK02240.1"/>
    </source>
</evidence>
<protein>
    <recommendedName>
        <fullName evidence="3">Lipoprotein</fullName>
    </recommendedName>
</protein>
<dbReference type="Proteomes" id="UP000017023">
    <property type="component" value="Unassembled WGS sequence"/>
</dbReference>
<dbReference type="AlphaFoldDB" id="U2MKP8"/>
<dbReference type="EMBL" id="AWGW01000006">
    <property type="protein sequence ID" value="ERK02240.1"/>
    <property type="molecule type" value="Genomic_DNA"/>
</dbReference>
<organism evidence="1 2">
    <name type="scientific">Segatella salivae F0493</name>
    <dbReference type="NCBI Taxonomy" id="1395125"/>
    <lineage>
        <taxon>Bacteria</taxon>
        <taxon>Pseudomonadati</taxon>
        <taxon>Bacteroidota</taxon>
        <taxon>Bacteroidia</taxon>
        <taxon>Bacteroidales</taxon>
        <taxon>Prevotellaceae</taxon>
        <taxon>Segatella</taxon>
    </lineage>
</organism>
<reference evidence="1 2" key="1">
    <citation type="submission" date="2013-08" db="EMBL/GenBank/DDBJ databases">
        <authorList>
            <person name="Durkin A.S."/>
            <person name="Haft D.R."/>
            <person name="McCorrison J."/>
            <person name="Torralba M."/>
            <person name="Gillis M."/>
            <person name="Haft D.H."/>
            <person name="Methe B."/>
            <person name="Sutton G."/>
            <person name="Nelson K.E."/>
        </authorList>
    </citation>
    <scope>NUCLEOTIDE SEQUENCE [LARGE SCALE GENOMIC DNA]</scope>
    <source>
        <strain evidence="1 2">F0493</strain>
    </source>
</reference>
<proteinExistence type="predicted"/>
<gene>
    <name evidence="1" type="ORF">HMPREF9145_0482</name>
</gene>
<evidence type="ECO:0008006" key="3">
    <source>
        <dbReference type="Google" id="ProtNLM"/>
    </source>
</evidence>